<dbReference type="EMBL" id="CAJVQA010018991">
    <property type="protein sequence ID" value="CAG8756939.1"/>
    <property type="molecule type" value="Genomic_DNA"/>
</dbReference>
<evidence type="ECO:0000313" key="1">
    <source>
        <dbReference type="EMBL" id="CAG8756939.1"/>
    </source>
</evidence>
<name>A0A9N9IYF4_9GLOM</name>
<gene>
    <name evidence="1" type="ORF">CPELLU_LOCUS15061</name>
</gene>
<dbReference type="Proteomes" id="UP000789759">
    <property type="component" value="Unassembled WGS sequence"/>
</dbReference>
<feature type="non-terminal residue" evidence="1">
    <location>
        <position position="1"/>
    </location>
</feature>
<accession>A0A9N9IYF4</accession>
<dbReference type="AlphaFoldDB" id="A0A9N9IYF4"/>
<organism evidence="1 2">
    <name type="scientific">Cetraspora pellucida</name>
    <dbReference type="NCBI Taxonomy" id="1433469"/>
    <lineage>
        <taxon>Eukaryota</taxon>
        <taxon>Fungi</taxon>
        <taxon>Fungi incertae sedis</taxon>
        <taxon>Mucoromycota</taxon>
        <taxon>Glomeromycotina</taxon>
        <taxon>Glomeromycetes</taxon>
        <taxon>Diversisporales</taxon>
        <taxon>Gigasporaceae</taxon>
        <taxon>Cetraspora</taxon>
    </lineage>
</organism>
<evidence type="ECO:0000313" key="2">
    <source>
        <dbReference type="Proteomes" id="UP000789759"/>
    </source>
</evidence>
<protein>
    <submittedName>
        <fullName evidence="1">13431_t:CDS:1</fullName>
    </submittedName>
</protein>
<comment type="caution">
    <text evidence="1">The sequence shown here is derived from an EMBL/GenBank/DDBJ whole genome shotgun (WGS) entry which is preliminary data.</text>
</comment>
<sequence>SNKLRTLTGSWFMVRATLDLREKNVIRFALQCLLDPSGNESK</sequence>
<proteinExistence type="predicted"/>
<reference evidence="1" key="1">
    <citation type="submission" date="2021-06" db="EMBL/GenBank/DDBJ databases">
        <authorList>
            <person name="Kallberg Y."/>
            <person name="Tangrot J."/>
            <person name="Rosling A."/>
        </authorList>
    </citation>
    <scope>NUCLEOTIDE SEQUENCE</scope>
    <source>
        <strain evidence="1">FL966</strain>
    </source>
</reference>
<keyword evidence="2" id="KW-1185">Reference proteome</keyword>